<evidence type="ECO:0000256" key="5">
    <source>
        <dbReference type="PROSITE-ProRule" id="PRU00283"/>
    </source>
</evidence>
<feature type="binding site" evidence="5">
    <location>
        <begin position="105"/>
        <end position="112"/>
    </location>
    <ligand>
        <name>ATP</name>
        <dbReference type="ChEBI" id="CHEBI:30616"/>
    </ligand>
</feature>
<keyword evidence="1 5" id="KW-0547">Nucleotide-binding</keyword>
<organism evidence="8 9">
    <name type="scientific">Euplotes crassus</name>
    <dbReference type="NCBI Taxonomy" id="5936"/>
    <lineage>
        <taxon>Eukaryota</taxon>
        <taxon>Sar</taxon>
        <taxon>Alveolata</taxon>
        <taxon>Ciliophora</taxon>
        <taxon>Intramacronucleata</taxon>
        <taxon>Spirotrichea</taxon>
        <taxon>Hypotrichia</taxon>
        <taxon>Euplotida</taxon>
        <taxon>Euplotidae</taxon>
        <taxon>Moneuplotes</taxon>
    </lineage>
</organism>
<dbReference type="InterPro" id="IPR008984">
    <property type="entry name" value="SMAD_FHA_dom_sf"/>
</dbReference>
<keyword evidence="4 5" id="KW-0505">Motor protein</keyword>
<name>A0AAD2D3M7_EUPCR</name>
<keyword evidence="3" id="KW-0175">Coiled coil</keyword>
<dbReference type="InterPro" id="IPR027417">
    <property type="entry name" value="P-loop_NTPase"/>
</dbReference>
<dbReference type="InterPro" id="IPR001752">
    <property type="entry name" value="Kinesin_motor_dom"/>
</dbReference>
<dbReference type="GO" id="GO:0008017">
    <property type="term" value="F:microtubule binding"/>
    <property type="evidence" value="ECO:0007669"/>
    <property type="project" value="InterPro"/>
</dbReference>
<comment type="similarity">
    <text evidence="5">Belongs to the TRAFAC class myosin-kinesin ATPase superfamily. Kinesin family.</text>
</comment>
<dbReference type="Gene3D" id="2.60.200.20">
    <property type="match status" value="1"/>
</dbReference>
<dbReference type="AlphaFoldDB" id="A0AAD2D3M7"/>
<keyword evidence="2 5" id="KW-0067">ATP-binding</keyword>
<evidence type="ECO:0000256" key="4">
    <source>
        <dbReference type="ARBA" id="ARBA00023175"/>
    </source>
</evidence>
<evidence type="ECO:0000313" key="8">
    <source>
        <dbReference type="EMBL" id="CAI2379027.1"/>
    </source>
</evidence>
<evidence type="ECO:0000256" key="2">
    <source>
        <dbReference type="ARBA" id="ARBA00022840"/>
    </source>
</evidence>
<evidence type="ECO:0000256" key="1">
    <source>
        <dbReference type="ARBA" id="ARBA00022741"/>
    </source>
</evidence>
<dbReference type="PRINTS" id="PR00380">
    <property type="entry name" value="KINESINHEAVY"/>
</dbReference>
<dbReference type="PANTHER" id="PTHR47117">
    <property type="entry name" value="STAR-RELATED LIPID TRANSFER PROTEIN 9"/>
    <property type="match status" value="1"/>
</dbReference>
<dbReference type="PROSITE" id="PS50067">
    <property type="entry name" value="KINESIN_MOTOR_2"/>
    <property type="match status" value="1"/>
</dbReference>
<dbReference type="SMART" id="SM00129">
    <property type="entry name" value="KISc"/>
    <property type="match status" value="1"/>
</dbReference>
<dbReference type="InterPro" id="IPR036961">
    <property type="entry name" value="Kinesin_motor_dom_sf"/>
</dbReference>
<dbReference type="Proteomes" id="UP001295684">
    <property type="component" value="Unassembled WGS sequence"/>
</dbReference>
<feature type="region of interest" description="Disordered" evidence="6">
    <location>
        <begin position="953"/>
        <end position="1010"/>
    </location>
</feature>
<dbReference type="GO" id="GO:0005524">
    <property type="term" value="F:ATP binding"/>
    <property type="evidence" value="ECO:0007669"/>
    <property type="project" value="UniProtKB-UniRule"/>
</dbReference>
<evidence type="ECO:0000256" key="3">
    <source>
        <dbReference type="ARBA" id="ARBA00023054"/>
    </source>
</evidence>
<feature type="compositionally biased region" description="Basic and acidic residues" evidence="6">
    <location>
        <begin position="965"/>
        <end position="982"/>
    </location>
</feature>
<evidence type="ECO:0000259" key="7">
    <source>
        <dbReference type="PROSITE" id="PS50067"/>
    </source>
</evidence>
<dbReference type="GO" id="GO:0007018">
    <property type="term" value="P:microtubule-based movement"/>
    <property type="evidence" value="ECO:0007669"/>
    <property type="project" value="InterPro"/>
</dbReference>
<dbReference type="Pfam" id="PF00225">
    <property type="entry name" value="Kinesin"/>
    <property type="match status" value="1"/>
</dbReference>
<protein>
    <recommendedName>
        <fullName evidence="7">Kinesin motor domain-containing protein</fullName>
    </recommendedName>
</protein>
<dbReference type="Gene3D" id="3.40.850.10">
    <property type="entry name" value="Kinesin motor domain"/>
    <property type="match status" value="1"/>
</dbReference>
<dbReference type="GO" id="GO:0003777">
    <property type="term" value="F:microtubule motor activity"/>
    <property type="evidence" value="ECO:0007669"/>
    <property type="project" value="InterPro"/>
</dbReference>
<feature type="domain" description="Kinesin motor" evidence="7">
    <location>
        <begin position="3"/>
        <end position="359"/>
    </location>
</feature>
<dbReference type="Pfam" id="PF00498">
    <property type="entry name" value="FHA"/>
    <property type="match status" value="1"/>
</dbReference>
<reference evidence="8" key="1">
    <citation type="submission" date="2023-07" db="EMBL/GenBank/DDBJ databases">
        <authorList>
            <consortium name="AG Swart"/>
            <person name="Singh M."/>
            <person name="Singh A."/>
            <person name="Seah K."/>
            <person name="Emmerich C."/>
        </authorList>
    </citation>
    <scope>NUCLEOTIDE SEQUENCE</scope>
    <source>
        <strain evidence="8">DP1</strain>
    </source>
</reference>
<feature type="region of interest" description="Disordered" evidence="6">
    <location>
        <begin position="623"/>
        <end position="659"/>
    </location>
</feature>
<accession>A0AAD2D3M7</accession>
<dbReference type="FunFam" id="3.40.850.10:FF:000063">
    <property type="entry name" value="Kinesin-like protein"/>
    <property type="match status" value="1"/>
</dbReference>
<keyword evidence="9" id="KW-1185">Reference proteome</keyword>
<evidence type="ECO:0000313" key="9">
    <source>
        <dbReference type="Proteomes" id="UP001295684"/>
    </source>
</evidence>
<dbReference type="InterPro" id="IPR000253">
    <property type="entry name" value="FHA_dom"/>
</dbReference>
<dbReference type="SUPFAM" id="SSF49879">
    <property type="entry name" value="SMAD/FHA domain"/>
    <property type="match status" value="1"/>
</dbReference>
<proteinExistence type="inferred from homology"/>
<evidence type="ECO:0000256" key="6">
    <source>
        <dbReference type="SAM" id="MobiDB-lite"/>
    </source>
</evidence>
<dbReference type="EMBL" id="CAMPGE010020833">
    <property type="protein sequence ID" value="CAI2379027.1"/>
    <property type="molecule type" value="Genomic_DNA"/>
</dbReference>
<sequence>MTSVKVAVRVRPFNGREKNMSSRCIIEMQDNMTKITDPDSGKEKKFYFDYSYWSHDGYTEDSEGILSPNGPGSNYADQDKVFNDLGIGVLDNAWKGYHTCLFAYGQTGSGKSYSIVGYGKNEGIIPKACREIFERISDARAKPSNITEFQVTISMIEIYNEKVHDLFQPPNKREKAGLKVRENKGEVFVDGLKKVPVESYEEIEKQISIGTSNRTIASTNMNSTSSRAHTVTTITFKQTVMENGKPTNQKRSDINLVDLAGSERQSGTGATGERLKEGSNINKSLSFLGKCITVLAEKSTGKSKGKVVVPYRESQLTRILQNALGGNSKTSMIAALSPASVNYDETLSTLRYANQVKAIKNVAKINESAHDKLIRELREENERLKKMMDKNGDPRQDLISFNDNFSDKCYLMNINEDPLLTGQVKHILEEGKNSVGKATRDSSVDIKIGGTGIGKKHCGIQYDKGSGVVSLIPNDEDPQKYKTVLNGEMVDSKVQLAHSDKVLFGNHNLFTIIFPGQEVGDDETDYESIMKFMNKDAINQFTDGTSDREIEEQMEKMRRKMEEEKAELDAKLKAEKAKMIEQKKKLAKQMEAQRLKLLEEYKSQKDSEERAKLQEELKKQQEETEKIKKEQKEKEKQFEAEKKKALKEMEDKKREDHKKEMELVQKKDLEQKLTKLIPQLNEVNEICHNLGRYTYAYEPHIITDILPDGRRVPKAVVKAYPDSEKSFYNVLSYDEFEDKMYRIKEKWENVQYDIEHGDSNAELELEPDEKEADIFGLSISNDDKLIGNVYIFCDSIASLLETSQDKAPIINAKGENRGYLTYSLSPSAFDDMGGNLNLNHYESISSLLNKTLNVDFKIHKIEDVPEKYSHEVYCTYQWVDESAEKFETHKEPDVSKSDFNYTANHDLFISNYVAENLQYSIFMIAVYGKLPDKEMKGLVEGFAARPQTAALLKNNNDNNEDEPFYEEKGGDQEVMKLDDGEKPGCYGEENERIREEAQKDPERKCQIEKN</sequence>
<comment type="caution">
    <text evidence="8">The sequence shown here is derived from an EMBL/GenBank/DDBJ whole genome shotgun (WGS) entry which is preliminary data.</text>
</comment>
<dbReference type="SUPFAM" id="SSF52540">
    <property type="entry name" value="P-loop containing nucleoside triphosphate hydrolases"/>
    <property type="match status" value="1"/>
</dbReference>
<gene>
    <name evidence="8" type="ORF">ECRASSUSDP1_LOCUS20432</name>
</gene>
<feature type="compositionally biased region" description="Basic and acidic residues" evidence="6">
    <location>
        <begin position="989"/>
        <end position="1010"/>
    </location>
</feature>